<dbReference type="GO" id="GO:0008380">
    <property type="term" value="P:RNA splicing"/>
    <property type="evidence" value="ECO:0007669"/>
    <property type="project" value="UniProtKB-KW"/>
</dbReference>
<evidence type="ECO:0000259" key="7">
    <source>
        <dbReference type="Pfam" id="PF20636"/>
    </source>
</evidence>
<dbReference type="PANTHER" id="PTHR39267:SF1">
    <property type="entry name" value="SURVIVAL MOTOR NEURON PROTEIN"/>
    <property type="match status" value="1"/>
</dbReference>
<comment type="caution">
    <text evidence="8">The sequence shown here is derived from an EMBL/GenBank/DDBJ whole genome shotgun (WGS) entry which is preliminary data.</text>
</comment>
<keyword evidence="9" id="KW-1185">Reference proteome</keyword>
<evidence type="ECO:0000313" key="8">
    <source>
        <dbReference type="EMBL" id="KAG0652207.1"/>
    </source>
</evidence>
<evidence type="ECO:0000256" key="6">
    <source>
        <dbReference type="SAM" id="MobiDB-lite"/>
    </source>
</evidence>
<feature type="compositionally biased region" description="Basic and acidic residues" evidence="6">
    <location>
        <begin position="79"/>
        <end position="94"/>
    </location>
</feature>
<dbReference type="EMBL" id="VNKQ01000003">
    <property type="protein sequence ID" value="KAG0652207.1"/>
    <property type="molecule type" value="Genomic_DNA"/>
</dbReference>
<dbReference type="Proteomes" id="UP000785200">
    <property type="component" value="Unassembled WGS sequence"/>
</dbReference>
<comment type="subcellular location">
    <subcellularLocation>
        <location evidence="1">Nucleus</location>
    </subcellularLocation>
</comment>
<keyword evidence="3" id="KW-0507">mRNA processing</keyword>
<dbReference type="CDD" id="cd22851">
    <property type="entry name" value="SMN_N"/>
    <property type="match status" value="1"/>
</dbReference>
<dbReference type="OrthoDB" id="197400at2759"/>
<gene>
    <name evidence="8" type="ORF">D0Z07_1027</name>
</gene>
<dbReference type="GO" id="GO:0006397">
    <property type="term" value="P:mRNA processing"/>
    <property type="evidence" value="ECO:0007669"/>
    <property type="project" value="UniProtKB-KW"/>
</dbReference>
<dbReference type="CDD" id="cd22852">
    <property type="entry name" value="SMN_C"/>
    <property type="match status" value="1"/>
</dbReference>
<dbReference type="AlphaFoldDB" id="A0A9P6VRE5"/>
<evidence type="ECO:0000256" key="5">
    <source>
        <dbReference type="ARBA" id="ARBA00023242"/>
    </source>
</evidence>
<dbReference type="InterPro" id="IPR047313">
    <property type="entry name" value="SMN_C"/>
</dbReference>
<evidence type="ECO:0000256" key="1">
    <source>
        <dbReference type="ARBA" id="ARBA00004123"/>
    </source>
</evidence>
<evidence type="ECO:0000313" key="9">
    <source>
        <dbReference type="Proteomes" id="UP000785200"/>
    </source>
</evidence>
<dbReference type="InterPro" id="IPR040424">
    <property type="entry name" value="Smn1"/>
</dbReference>
<proteinExistence type="inferred from homology"/>
<evidence type="ECO:0000256" key="4">
    <source>
        <dbReference type="ARBA" id="ARBA00023187"/>
    </source>
</evidence>
<organism evidence="8 9">
    <name type="scientific">Hyphodiscus hymeniophilus</name>
    <dbReference type="NCBI Taxonomy" id="353542"/>
    <lineage>
        <taxon>Eukaryota</taxon>
        <taxon>Fungi</taxon>
        <taxon>Dikarya</taxon>
        <taxon>Ascomycota</taxon>
        <taxon>Pezizomycotina</taxon>
        <taxon>Leotiomycetes</taxon>
        <taxon>Helotiales</taxon>
        <taxon>Hyphodiscaceae</taxon>
        <taxon>Hyphodiscus</taxon>
    </lineage>
</organism>
<accession>A0A9P6VRE5</accession>
<reference evidence="8" key="1">
    <citation type="submission" date="2019-07" db="EMBL/GenBank/DDBJ databases">
        <title>Hyphodiscus hymeniophilus genome sequencing and assembly.</title>
        <authorList>
            <person name="Kramer G."/>
            <person name="Nodwell J."/>
        </authorList>
    </citation>
    <scope>NUCLEOTIDE SEQUENCE</scope>
    <source>
        <strain evidence="8">ATCC 34498</strain>
    </source>
</reference>
<feature type="domain" description="Survival Motor Neuron Gemin2-binding" evidence="7">
    <location>
        <begin position="4"/>
        <end position="27"/>
    </location>
</feature>
<dbReference type="PANTHER" id="PTHR39267">
    <property type="entry name" value="SURVIVAL MOTOR NEURON-LIKE PROTEIN 1"/>
    <property type="match status" value="1"/>
</dbReference>
<keyword evidence="5" id="KW-0539">Nucleus</keyword>
<dbReference type="GO" id="GO:0005634">
    <property type="term" value="C:nucleus"/>
    <property type="evidence" value="ECO:0007669"/>
    <property type="project" value="UniProtKB-SubCell"/>
</dbReference>
<name>A0A9P6VRE5_9HELO</name>
<dbReference type="InterPro" id="IPR049481">
    <property type="entry name" value="SMN_G2-BD"/>
</dbReference>
<evidence type="ECO:0000256" key="3">
    <source>
        <dbReference type="ARBA" id="ARBA00022664"/>
    </source>
</evidence>
<sequence length="160" mass="17897">MSHAEIWDDSALVNSWNDALEEYKQYHSISARGEKVEDILRHSDNQSKELSGVMDYEDEGANDLLGDDPHAKKNLTQETSEHAPKLHVEESHLEGERRVVTDQAIGTTSKGPELPQHLIGQVHDEGLKNLLMAWYYAGYYTGLNEGKQQGAAGKPEPTEK</sequence>
<keyword evidence="4" id="KW-0508">mRNA splicing</keyword>
<evidence type="ECO:0000256" key="2">
    <source>
        <dbReference type="ARBA" id="ARBA00005371"/>
    </source>
</evidence>
<protein>
    <submittedName>
        <fullName evidence="8">Survival motor neuron 1</fullName>
    </submittedName>
</protein>
<dbReference type="Pfam" id="PF20636">
    <property type="entry name" value="SMN_G2-BD"/>
    <property type="match status" value="1"/>
</dbReference>
<feature type="region of interest" description="Disordered" evidence="6">
    <location>
        <begin position="58"/>
        <end position="94"/>
    </location>
</feature>
<comment type="similarity">
    <text evidence="2">Belongs to the SMN family.</text>
</comment>